<dbReference type="KEGG" id="llu:AKJ09_00128"/>
<dbReference type="AlphaFoldDB" id="A0A0K1PK24"/>
<keyword evidence="2 5" id="KW-0812">Transmembrane</keyword>
<evidence type="ECO:0000313" key="6">
    <source>
        <dbReference type="EMBL" id="AKU93464.1"/>
    </source>
</evidence>
<organism evidence="6 7">
    <name type="scientific">Labilithrix luteola</name>
    <dbReference type="NCBI Taxonomy" id="1391654"/>
    <lineage>
        <taxon>Bacteria</taxon>
        <taxon>Pseudomonadati</taxon>
        <taxon>Myxococcota</taxon>
        <taxon>Polyangia</taxon>
        <taxon>Polyangiales</taxon>
        <taxon>Labilitrichaceae</taxon>
        <taxon>Labilithrix</taxon>
    </lineage>
</organism>
<dbReference type="Pfam" id="PF04193">
    <property type="entry name" value="PQ-loop"/>
    <property type="match status" value="1"/>
</dbReference>
<evidence type="ECO:0000256" key="1">
    <source>
        <dbReference type="ARBA" id="ARBA00004141"/>
    </source>
</evidence>
<accession>A0A0K1PK24</accession>
<evidence type="ECO:0000256" key="3">
    <source>
        <dbReference type="ARBA" id="ARBA00022989"/>
    </source>
</evidence>
<dbReference type="Gene3D" id="1.20.1280.290">
    <property type="match status" value="1"/>
</dbReference>
<dbReference type="Proteomes" id="UP000064967">
    <property type="component" value="Chromosome"/>
</dbReference>
<dbReference type="STRING" id="1391654.AKJ09_00128"/>
<name>A0A0K1PK24_9BACT</name>
<dbReference type="GO" id="GO:0016020">
    <property type="term" value="C:membrane"/>
    <property type="evidence" value="ECO:0007669"/>
    <property type="project" value="UniProtKB-SubCell"/>
</dbReference>
<keyword evidence="4 5" id="KW-0472">Membrane</keyword>
<protein>
    <submittedName>
        <fullName evidence="6">Uncharacterized protein</fullName>
    </submittedName>
</protein>
<dbReference type="InterPro" id="IPR006603">
    <property type="entry name" value="PQ-loop_rpt"/>
</dbReference>
<evidence type="ECO:0000256" key="2">
    <source>
        <dbReference type="ARBA" id="ARBA00022692"/>
    </source>
</evidence>
<feature type="transmembrane region" description="Helical" evidence="5">
    <location>
        <begin position="62"/>
        <end position="83"/>
    </location>
</feature>
<reference evidence="6 7" key="1">
    <citation type="submission" date="2015-08" db="EMBL/GenBank/DDBJ databases">
        <authorList>
            <person name="Babu N.S."/>
            <person name="Beckwith C.J."/>
            <person name="Beseler K.G."/>
            <person name="Brison A."/>
            <person name="Carone J.V."/>
            <person name="Caskin T.P."/>
            <person name="Diamond M."/>
            <person name="Durham M.E."/>
            <person name="Foxe J.M."/>
            <person name="Go M."/>
            <person name="Henderson B.A."/>
            <person name="Jones I.B."/>
            <person name="McGettigan J.A."/>
            <person name="Micheletti S.J."/>
            <person name="Nasrallah M.E."/>
            <person name="Ortiz D."/>
            <person name="Piller C.R."/>
            <person name="Privatt S.R."/>
            <person name="Schneider S.L."/>
            <person name="Sharp S."/>
            <person name="Smith T.C."/>
            <person name="Stanton J.D."/>
            <person name="Ullery H.E."/>
            <person name="Wilson R.J."/>
            <person name="Serrano M.G."/>
            <person name="Buck G."/>
            <person name="Lee V."/>
            <person name="Wang Y."/>
            <person name="Carvalho R."/>
            <person name="Voegtly L."/>
            <person name="Shi R."/>
            <person name="Duckworth R."/>
            <person name="Johnson A."/>
            <person name="Loviza R."/>
            <person name="Walstead R."/>
            <person name="Shah Z."/>
            <person name="Kiflezghi M."/>
            <person name="Wade K."/>
            <person name="Ball S.L."/>
            <person name="Bradley K.W."/>
            <person name="Asai D.J."/>
            <person name="Bowman C.A."/>
            <person name="Russell D.A."/>
            <person name="Pope W.H."/>
            <person name="Jacobs-Sera D."/>
            <person name="Hendrix R.W."/>
            <person name="Hatfull G.F."/>
        </authorList>
    </citation>
    <scope>NUCLEOTIDE SEQUENCE [LARGE SCALE GENOMIC DNA]</scope>
    <source>
        <strain evidence="6 7">DSM 27648</strain>
    </source>
</reference>
<comment type="subcellular location">
    <subcellularLocation>
        <location evidence="1">Membrane</location>
        <topology evidence="1">Multi-pass membrane protein</topology>
    </subcellularLocation>
</comment>
<dbReference type="EMBL" id="CP012333">
    <property type="protein sequence ID" value="AKU93464.1"/>
    <property type="molecule type" value="Genomic_DNA"/>
</dbReference>
<dbReference type="RefSeq" id="WP_146645061.1">
    <property type="nucleotide sequence ID" value="NZ_CP012333.1"/>
</dbReference>
<evidence type="ECO:0000313" key="7">
    <source>
        <dbReference type="Proteomes" id="UP000064967"/>
    </source>
</evidence>
<feature type="transmembrane region" description="Helical" evidence="5">
    <location>
        <begin position="6"/>
        <end position="24"/>
    </location>
</feature>
<evidence type="ECO:0000256" key="4">
    <source>
        <dbReference type="ARBA" id="ARBA00023136"/>
    </source>
</evidence>
<gene>
    <name evidence="6" type="ORF">AKJ09_00128</name>
</gene>
<evidence type="ECO:0000256" key="5">
    <source>
        <dbReference type="SAM" id="Phobius"/>
    </source>
</evidence>
<keyword evidence="3 5" id="KW-1133">Transmembrane helix</keyword>
<keyword evidence="7" id="KW-1185">Reference proteome</keyword>
<proteinExistence type="predicted"/>
<sequence>MTAIWLIGVLGMISMEASYLPQIVRLYRLKRAEEVSFFFPAMSLIGRLLALLYAVFASQSLFSIGFCVGIALRATLLGQTYWYRYGRPRFARLSVRPPAPPLPASIPVEEGRA</sequence>
<feature type="transmembrane region" description="Helical" evidence="5">
    <location>
        <begin position="36"/>
        <end position="56"/>
    </location>
</feature>